<dbReference type="Proteomes" id="UP000255108">
    <property type="component" value="Unassembled WGS sequence"/>
</dbReference>
<keyword evidence="1" id="KW-0175">Coiled coil</keyword>
<proteinExistence type="predicted"/>
<evidence type="ECO:0008006" key="7">
    <source>
        <dbReference type="Google" id="ProtNLM"/>
    </source>
</evidence>
<accession>A0A377Q8R7</accession>
<feature type="transmembrane region" description="Helical" evidence="2">
    <location>
        <begin position="166"/>
        <end position="193"/>
    </location>
</feature>
<reference evidence="3 5" key="1">
    <citation type="submission" date="2018-06" db="EMBL/GenBank/DDBJ databases">
        <authorList>
            <consortium name="Pathogen Informatics"/>
            <person name="Doyle S."/>
        </authorList>
    </citation>
    <scope>NUCLEOTIDE SEQUENCE [LARGE SCALE GENOMIC DNA]</scope>
    <source>
        <strain evidence="3 5">NCTC11159</strain>
    </source>
</reference>
<keyword evidence="2" id="KW-0812">Transmembrane</keyword>
<keyword evidence="2" id="KW-1133">Transmembrane helix</keyword>
<dbReference type="AlphaFoldDB" id="A0A377Q8R7"/>
<reference evidence="4 6" key="2">
    <citation type="submission" date="2019-03" db="EMBL/GenBank/DDBJ databases">
        <title>Genomic Encyclopedia of Type Strains, Phase IV (KMG-IV): sequencing the most valuable type-strain genomes for metagenomic binning, comparative biology and taxonomic classification.</title>
        <authorList>
            <person name="Goeker M."/>
        </authorList>
    </citation>
    <scope>NUCLEOTIDE SEQUENCE [LARGE SCALE GENOMIC DNA]</scope>
    <source>
        <strain evidence="4 6">DSM 3764</strain>
    </source>
</reference>
<evidence type="ECO:0000256" key="1">
    <source>
        <dbReference type="SAM" id="Coils"/>
    </source>
</evidence>
<gene>
    <name evidence="4" type="ORF">EV682_103387</name>
    <name evidence="3" type="ORF">NCTC11159_02197</name>
</gene>
<feature type="coiled-coil region" evidence="1">
    <location>
        <begin position="23"/>
        <end position="64"/>
    </location>
</feature>
<sequence length="314" mass="36663">MQDRMEEGRKKGFLFSSDDMNRIEARERELLEYRELIQLQEKQLDEYRARLKHEQLAREKEIQKELEAREKFFADREKKLFERQREFEEHLMLRQHETVELKSRLEHQLASREAELQQALQELKLEKERYNEESRKKIELKSKDYVADALDTLDKKETQFHQISKIWSGIGAASLVGGLGFFSYVTVASFTAIPNPVTWEFITFSVFKGLIAVALFAALAKYAFLFSSSYMREALKNADRRHAINFGKFYLESYGAAAEWTQIKEAFEHWNIAGANAFSKPEENQLDVTALEKVASVFERVGKALPTLNKDKNA</sequence>
<evidence type="ECO:0000256" key="2">
    <source>
        <dbReference type="SAM" id="Phobius"/>
    </source>
</evidence>
<feature type="transmembrane region" description="Helical" evidence="2">
    <location>
        <begin position="205"/>
        <end position="226"/>
    </location>
</feature>
<organism evidence="3 5">
    <name type="scientific">Iodobacter fluviatilis</name>
    <dbReference type="NCBI Taxonomy" id="537"/>
    <lineage>
        <taxon>Bacteria</taxon>
        <taxon>Pseudomonadati</taxon>
        <taxon>Pseudomonadota</taxon>
        <taxon>Betaproteobacteria</taxon>
        <taxon>Neisseriales</taxon>
        <taxon>Chitinibacteraceae</taxon>
        <taxon>Iodobacter</taxon>
    </lineage>
</organism>
<dbReference type="EMBL" id="SMBT01000003">
    <property type="protein sequence ID" value="TCU88803.1"/>
    <property type="molecule type" value="Genomic_DNA"/>
</dbReference>
<name>A0A377Q8R7_9NEIS</name>
<dbReference type="Proteomes" id="UP000295794">
    <property type="component" value="Unassembled WGS sequence"/>
</dbReference>
<evidence type="ECO:0000313" key="3">
    <source>
        <dbReference type="EMBL" id="STQ91125.1"/>
    </source>
</evidence>
<keyword evidence="2" id="KW-0472">Membrane</keyword>
<evidence type="ECO:0000313" key="4">
    <source>
        <dbReference type="EMBL" id="TCU88803.1"/>
    </source>
</evidence>
<feature type="coiled-coil region" evidence="1">
    <location>
        <begin position="102"/>
        <end position="143"/>
    </location>
</feature>
<evidence type="ECO:0000313" key="6">
    <source>
        <dbReference type="Proteomes" id="UP000295794"/>
    </source>
</evidence>
<protein>
    <recommendedName>
        <fullName evidence="7">ATPase involved in DNA repair</fullName>
    </recommendedName>
</protein>
<keyword evidence="6" id="KW-1185">Reference proteome</keyword>
<evidence type="ECO:0000313" key="5">
    <source>
        <dbReference type="Proteomes" id="UP000255108"/>
    </source>
</evidence>
<dbReference type="EMBL" id="UGHR01000001">
    <property type="protein sequence ID" value="STQ91125.1"/>
    <property type="molecule type" value="Genomic_DNA"/>
</dbReference>